<reference evidence="3 4" key="1">
    <citation type="journal article" date="2022" name="BMC Genomics">
        <title>Comparative genome analysis of mycobacteria focusing on tRNA and non-coding RNA.</title>
        <authorList>
            <person name="Behra P.R.K."/>
            <person name="Pettersson B.M.F."/>
            <person name="Ramesh M."/>
            <person name="Das S."/>
            <person name="Dasgupta S."/>
            <person name="Kirsebom L.A."/>
        </authorList>
    </citation>
    <scope>NUCLEOTIDE SEQUENCE [LARGE SCALE GENOMIC DNA]</scope>
    <source>
        <strain evidence="3 4">DSM 44078</strain>
    </source>
</reference>
<proteinExistence type="predicted"/>
<dbReference type="PROSITE" id="PS51257">
    <property type="entry name" value="PROKAR_LIPOPROTEIN"/>
    <property type="match status" value="1"/>
</dbReference>
<dbReference type="EMBL" id="JACKTY010000051">
    <property type="protein sequence ID" value="MCV7230647.1"/>
    <property type="molecule type" value="Genomic_DNA"/>
</dbReference>
<name>A0ABT3CMK0_9MYCO</name>
<protein>
    <recommendedName>
        <fullName evidence="5">Lipoprotein</fullName>
    </recommendedName>
</protein>
<feature type="region of interest" description="Disordered" evidence="1">
    <location>
        <begin position="21"/>
        <end position="51"/>
    </location>
</feature>
<sequence>MGRIVAVLVVAVMLAGCGSTQRSEMPTSLAPHSEPPETSIAAAPPPPAAAPCSQAPAGFVDLINKSFTGGETLGNAQSVTGPKDMVYVGGNILHGSELISSGDVWLAQHGALYALSSDARKRTLLPDGRDLASAGDQYGSALVDCVAR</sequence>
<organism evidence="3 4">
    <name type="scientific">Mycolicibacterium komossense</name>
    <dbReference type="NCBI Taxonomy" id="1779"/>
    <lineage>
        <taxon>Bacteria</taxon>
        <taxon>Bacillati</taxon>
        <taxon>Actinomycetota</taxon>
        <taxon>Actinomycetes</taxon>
        <taxon>Mycobacteriales</taxon>
        <taxon>Mycobacteriaceae</taxon>
        <taxon>Mycolicibacterium</taxon>
    </lineage>
</organism>
<keyword evidence="4" id="KW-1185">Reference proteome</keyword>
<evidence type="ECO:0008006" key="5">
    <source>
        <dbReference type="Google" id="ProtNLM"/>
    </source>
</evidence>
<feature type="chain" id="PRO_5046428918" description="Lipoprotein" evidence="2">
    <location>
        <begin position="23"/>
        <end position="148"/>
    </location>
</feature>
<evidence type="ECO:0000313" key="3">
    <source>
        <dbReference type="EMBL" id="MCV7230647.1"/>
    </source>
</evidence>
<evidence type="ECO:0000313" key="4">
    <source>
        <dbReference type="Proteomes" id="UP001526201"/>
    </source>
</evidence>
<evidence type="ECO:0000256" key="1">
    <source>
        <dbReference type="SAM" id="MobiDB-lite"/>
    </source>
</evidence>
<keyword evidence="2" id="KW-0732">Signal</keyword>
<dbReference type="Proteomes" id="UP001526201">
    <property type="component" value="Unassembled WGS sequence"/>
</dbReference>
<evidence type="ECO:0000256" key="2">
    <source>
        <dbReference type="SAM" id="SignalP"/>
    </source>
</evidence>
<comment type="caution">
    <text evidence="3">The sequence shown here is derived from an EMBL/GenBank/DDBJ whole genome shotgun (WGS) entry which is preliminary data.</text>
</comment>
<gene>
    <name evidence="3" type="ORF">H7J73_32035</name>
</gene>
<accession>A0ABT3CMK0</accession>
<feature type="signal peptide" evidence="2">
    <location>
        <begin position="1"/>
        <end position="22"/>
    </location>
</feature>
<dbReference type="RefSeq" id="WP_264071933.1">
    <property type="nucleotide sequence ID" value="NZ_JACKTY010000051.1"/>
</dbReference>